<accession>A0A074MFU2</accession>
<reference evidence="1 2" key="1">
    <citation type="submission" date="2014-04" db="EMBL/GenBank/DDBJ databases">
        <title>A comprehensive comparison of genomes of Erythrobacter spp. strains.</title>
        <authorList>
            <person name="Zheng Q."/>
        </authorList>
    </citation>
    <scope>NUCLEOTIDE SEQUENCE [LARGE SCALE GENOMIC DNA]</scope>
    <source>
        <strain evidence="1 2">DSM 6997</strain>
    </source>
</reference>
<dbReference type="Gene3D" id="1.25.40.10">
    <property type="entry name" value="Tetratricopeptide repeat domain"/>
    <property type="match status" value="1"/>
</dbReference>
<proteinExistence type="predicted"/>
<gene>
    <name evidence="1" type="ORF">EH31_02925</name>
</gene>
<dbReference type="RefSeq" id="WP_034957955.1">
    <property type="nucleotide sequence ID" value="NZ_JMIW01000001.1"/>
</dbReference>
<protein>
    <submittedName>
        <fullName evidence="1">Uncharacterized protein</fullName>
    </submittedName>
</protein>
<evidence type="ECO:0000313" key="1">
    <source>
        <dbReference type="EMBL" id="KEO91640.1"/>
    </source>
</evidence>
<sequence>MTTTKFKLVSPAFAAAIALVLSGCEGMMSASSSIEDAQSAFEQGQYRIANAHLADLLERGETNAAVRKLQLDLMLKMGDGNRAIAALDQLSEAEFGGVDRRVALAHAQILQGSPQKTAEIYAPLLEEDYTEQDFRMVLWALRDMGEAEDFASGMDYALEKFPNSPYLNALAADQLYDFDLPEEAKQFADRALQNGPGIFEANMVAGRKAIYDGKLEEAIGHYKKAHEINPAMASPLSNVVGLHLDLGQVDEAGKVIKVAVQNFGDFPFLQWQVARYKLATGDLQGAREAKDRVARVFADNTEFMLLVAEIETALGNKGLALDSYRRFVREAGEVPEVMAKIAELEG</sequence>
<dbReference type="EMBL" id="JMIW01000001">
    <property type="protein sequence ID" value="KEO91640.1"/>
    <property type="molecule type" value="Genomic_DNA"/>
</dbReference>
<dbReference type="PROSITE" id="PS51257">
    <property type="entry name" value="PROKAR_LIPOPROTEIN"/>
    <property type="match status" value="1"/>
</dbReference>
<dbReference type="AlphaFoldDB" id="A0A074MFU2"/>
<organism evidence="1 2">
    <name type="scientific">Erythrobacter longus</name>
    <dbReference type="NCBI Taxonomy" id="1044"/>
    <lineage>
        <taxon>Bacteria</taxon>
        <taxon>Pseudomonadati</taxon>
        <taxon>Pseudomonadota</taxon>
        <taxon>Alphaproteobacteria</taxon>
        <taxon>Sphingomonadales</taxon>
        <taxon>Erythrobacteraceae</taxon>
        <taxon>Erythrobacter/Porphyrobacter group</taxon>
        <taxon>Erythrobacter</taxon>
    </lineage>
</organism>
<dbReference type="InterPro" id="IPR011990">
    <property type="entry name" value="TPR-like_helical_dom_sf"/>
</dbReference>
<evidence type="ECO:0000313" key="2">
    <source>
        <dbReference type="Proteomes" id="UP000027647"/>
    </source>
</evidence>
<dbReference type="OrthoDB" id="7487699at2"/>
<dbReference type="STRING" id="1044.EH31_02925"/>
<dbReference type="Pfam" id="PF13432">
    <property type="entry name" value="TPR_16"/>
    <property type="match status" value="1"/>
</dbReference>
<keyword evidence="2" id="KW-1185">Reference proteome</keyword>
<dbReference type="Proteomes" id="UP000027647">
    <property type="component" value="Unassembled WGS sequence"/>
</dbReference>
<dbReference type="SUPFAM" id="SSF48452">
    <property type="entry name" value="TPR-like"/>
    <property type="match status" value="2"/>
</dbReference>
<name>A0A074MFU2_ERYLO</name>
<comment type="caution">
    <text evidence="1">The sequence shown here is derived from an EMBL/GenBank/DDBJ whole genome shotgun (WGS) entry which is preliminary data.</text>
</comment>